<evidence type="ECO:0000256" key="1">
    <source>
        <dbReference type="SAM" id="Phobius"/>
    </source>
</evidence>
<keyword evidence="1" id="KW-0812">Transmembrane</keyword>
<protein>
    <recommendedName>
        <fullName evidence="4">DUF4153 domain-containing protein</fullName>
    </recommendedName>
</protein>
<dbReference type="InterPro" id="IPR047928">
    <property type="entry name" value="Perm_prefix_1"/>
</dbReference>
<comment type="caution">
    <text evidence="2">The sequence shown here is derived from an EMBL/GenBank/DDBJ whole genome shotgun (WGS) entry which is preliminary data.</text>
</comment>
<feature type="transmembrane region" description="Helical" evidence="1">
    <location>
        <begin position="298"/>
        <end position="320"/>
    </location>
</feature>
<keyword evidence="1" id="KW-0472">Membrane</keyword>
<feature type="transmembrane region" description="Helical" evidence="1">
    <location>
        <begin position="405"/>
        <end position="425"/>
    </location>
</feature>
<proteinExistence type="predicted"/>
<feature type="transmembrane region" description="Helical" evidence="1">
    <location>
        <begin position="364"/>
        <end position="385"/>
    </location>
</feature>
<accession>A0A1V3BXC9</accession>
<sequence>MSDAARGDVLEDQIDQWRGFVSRRRAISPADVEEMEDHLRERIADLGANGLDAEEAFLVAVKRMGNLDEVSREFAREHSHRLWKQLVLVPEAEDGAGGLSRWRELGVVLACALGAGLAVKLLFTSVDGEIAQIRNVAFVVLPFLAGWFAWKRRVTWRTCAAVAAVAAVPALAVNLYPFEATPGPFPSPGMTAVLAFTHAPVLLWLLVGVLHTGGHWRSHERRMDFVRFMGELVIYLALIMLGSVVLVGLTFAVLALVDVDLEPFFEDWLLPFGLPGALLVAAWLVEAKKSVVENIAPVLTRVFTPLALLMLAADLVALLVDGPLTTVDRDLLILMDAILVLVLFLLLYSISARDPMARAGVFDWLQLALVGAALAVDAVALTAMLTRIAEFGFTANKTAALGLNLVLLVHLVWSAWLMVGFVRGTRPFAAIERWQTAYLPVYAVWAGLVVLVFPPLFGFA</sequence>
<dbReference type="OrthoDB" id="637094at2"/>
<feature type="transmembrane region" description="Helical" evidence="1">
    <location>
        <begin position="105"/>
        <end position="126"/>
    </location>
</feature>
<feature type="transmembrane region" description="Helical" evidence="1">
    <location>
        <begin position="437"/>
        <end position="457"/>
    </location>
</feature>
<evidence type="ECO:0000313" key="2">
    <source>
        <dbReference type="EMBL" id="OOC53032.1"/>
    </source>
</evidence>
<organism evidence="2 3">
    <name type="scientific">Nocardiopsis sinuspersici</name>
    <dbReference type="NCBI Taxonomy" id="501010"/>
    <lineage>
        <taxon>Bacteria</taxon>
        <taxon>Bacillati</taxon>
        <taxon>Actinomycetota</taxon>
        <taxon>Actinomycetes</taxon>
        <taxon>Streptosporangiales</taxon>
        <taxon>Nocardiopsidaceae</taxon>
        <taxon>Nocardiopsis</taxon>
    </lineage>
</organism>
<feature type="transmembrane region" description="Helical" evidence="1">
    <location>
        <begin position="332"/>
        <end position="352"/>
    </location>
</feature>
<reference evidence="3" key="1">
    <citation type="submission" date="2016-08" db="EMBL/GenBank/DDBJ databases">
        <authorList>
            <person name="Tokovenko B."/>
            <person name="Kalinowski J."/>
        </authorList>
    </citation>
    <scope>NUCLEOTIDE SEQUENCE [LARGE SCALE GENOMIC DNA]</scope>
    <source>
        <strain evidence="3">UTMC102</strain>
    </source>
</reference>
<feature type="transmembrane region" description="Helical" evidence="1">
    <location>
        <begin position="232"/>
        <end position="256"/>
    </location>
</feature>
<dbReference type="EMBL" id="MCOK01000001">
    <property type="protein sequence ID" value="OOC53032.1"/>
    <property type="molecule type" value="Genomic_DNA"/>
</dbReference>
<keyword evidence="3" id="KW-1185">Reference proteome</keyword>
<feature type="transmembrane region" description="Helical" evidence="1">
    <location>
        <begin position="190"/>
        <end position="211"/>
    </location>
</feature>
<dbReference type="Proteomes" id="UP000189004">
    <property type="component" value="Unassembled WGS sequence"/>
</dbReference>
<keyword evidence="1" id="KW-1133">Transmembrane helix</keyword>
<gene>
    <name evidence="2" type="ORF">NOSIN_03680</name>
</gene>
<evidence type="ECO:0008006" key="4">
    <source>
        <dbReference type="Google" id="ProtNLM"/>
    </source>
</evidence>
<evidence type="ECO:0000313" key="3">
    <source>
        <dbReference type="Proteomes" id="UP000189004"/>
    </source>
</evidence>
<feature type="transmembrane region" description="Helical" evidence="1">
    <location>
        <begin position="268"/>
        <end position="286"/>
    </location>
</feature>
<name>A0A1V3BXC9_9ACTN</name>
<dbReference type="AlphaFoldDB" id="A0A1V3BXC9"/>
<dbReference type="RefSeq" id="WP_077689388.1">
    <property type="nucleotide sequence ID" value="NZ_MCOK01000001.1"/>
</dbReference>
<feature type="transmembrane region" description="Helical" evidence="1">
    <location>
        <begin position="159"/>
        <end position="178"/>
    </location>
</feature>
<feature type="transmembrane region" description="Helical" evidence="1">
    <location>
        <begin position="132"/>
        <end position="150"/>
    </location>
</feature>
<dbReference type="NCBIfam" id="NF038403">
    <property type="entry name" value="perm_prefix_1"/>
    <property type="match status" value="1"/>
</dbReference>